<comment type="caution">
    <text evidence="9">The sequence shown here is derived from an EMBL/GenBank/DDBJ whole genome shotgun (WGS) entry which is preliminary data.</text>
</comment>
<feature type="transmembrane region" description="Helical" evidence="8">
    <location>
        <begin position="68"/>
        <end position="88"/>
    </location>
</feature>
<keyword evidence="6 8" id="KW-1133">Transmembrane helix</keyword>
<evidence type="ECO:0000313" key="9">
    <source>
        <dbReference type="EMBL" id="MDQ0221675.1"/>
    </source>
</evidence>
<evidence type="ECO:0000256" key="8">
    <source>
        <dbReference type="SAM" id="Phobius"/>
    </source>
</evidence>
<keyword evidence="10" id="KW-1185">Reference proteome</keyword>
<dbReference type="EMBL" id="JAUSTM010000002">
    <property type="protein sequence ID" value="MDQ0221675.1"/>
    <property type="molecule type" value="Genomic_DNA"/>
</dbReference>
<dbReference type="RefSeq" id="WP_307120914.1">
    <property type="nucleotide sequence ID" value="NZ_JAUSTM010000002.1"/>
</dbReference>
<evidence type="ECO:0000313" key="10">
    <source>
        <dbReference type="Proteomes" id="UP001223079"/>
    </source>
</evidence>
<keyword evidence="3" id="KW-0813">Transport</keyword>
<comment type="similarity">
    <text evidence="2">Belongs to the autoinducer-2 exporter (AI-2E) (TC 2.A.86) family.</text>
</comment>
<evidence type="ECO:0000256" key="5">
    <source>
        <dbReference type="ARBA" id="ARBA00022692"/>
    </source>
</evidence>
<feature type="transmembrane region" description="Helical" evidence="8">
    <location>
        <begin position="31"/>
        <end position="52"/>
    </location>
</feature>
<proteinExistence type="inferred from homology"/>
<accession>A0ABT9YRD5</accession>
<keyword evidence="4" id="KW-1003">Cell membrane</keyword>
<evidence type="ECO:0000256" key="6">
    <source>
        <dbReference type="ARBA" id="ARBA00022989"/>
    </source>
</evidence>
<feature type="transmembrane region" description="Helical" evidence="8">
    <location>
        <begin position="7"/>
        <end position="25"/>
    </location>
</feature>
<sequence length="355" mass="39853">MDKQLQLILKVCFLAITCYVVYLLSPLLSPVISVVLWIVTPLLIGLYAFYMFRPIKIFLEQKTNNSTFAFIVTFLSLIVLIGVLGWVITDIVVVQLASLANSMDPETLKIPFEEELSAFVDIQGILDNIKTEIPQSLSSISSSLNSLLKSGATFLTQILLFLLTVFYLLRDEALLKKFFYQMTQGKNEVIYRKMVRDMHQTLKDYISGRMVTSIILGALMLLFYVVFKVPNPFLLAVISLVTNLILYIGPFLGAIPALFIGATVSSKMVIQIAIATIVIQQIESSIISPKIMGDKLDIHPFVVMLTVLIGLNLFGIVGALFATPIFLMIKIVFNGYKELRRQHRLNDNSQIETKL</sequence>
<name>A0ABT9YRD5_9STRE</name>
<feature type="transmembrane region" description="Helical" evidence="8">
    <location>
        <begin position="233"/>
        <end position="261"/>
    </location>
</feature>
<reference evidence="9 10" key="1">
    <citation type="submission" date="2023-07" db="EMBL/GenBank/DDBJ databases">
        <title>Genomic Encyclopedia of Type Strains, Phase IV (KMG-IV): sequencing the most valuable type-strain genomes for metagenomic binning, comparative biology and taxonomic classification.</title>
        <authorList>
            <person name="Goeker M."/>
        </authorList>
    </citation>
    <scope>NUCLEOTIDE SEQUENCE [LARGE SCALE GENOMIC DNA]</scope>
    <source>
        <strain evidence="9 10">DSM 105143</strain>
    </source>
</reference>
<evidence type="ECO:0000256" key="7">
    <source>
        <dbReference type="ARBA" id="ARBA00023136"/>
    </source>
</evidence>
<organism evidence="9 10">
    <name type="scientific">Streptococcus moroccensis</name>
    <dbReference type="NCBI Taxonomy" id="1451356"/>
    <lineage>
        <taxon>Bacteria</taxon>
        <taxon>Bacillati</taxon>
        <taxon>Bacillota</taxon>
        <taxon>Bacilli</taxon>
        <taxon>Lactobacillales</taxon>
        <taxon>Streptococcaceae</taxon>
        <taxon>Streptococcus</taxon>
    </lineage>
</organism>
<feature type="transmembrane region" description="Helical" evidence="8">
    <location>
        <begin position="206"/>
        <end position="227"/>
    </location>
</feature>
<feature type="transmembrane region" description="Helical" evidence="8">
    <location>
        <begin position="307"/>
        <end position="333"/>
    </location>
</feature>
<evidence type="ECO:0000256" key="1">
    <source>
        <dbReference type="ARBA" id="ARBA00004651"/>
    </source>
</evidence>
<dbReference type="Pfam" id="PF01594">
    <property type="entry name" value="AI-2E_transport"/>
    <property type="match status" value="1"/>
</dbReference>
<feature type="transmembrane region" description="Helical" evidence="8">
    <location>
        <begin position="151"/>
        <end position="169"/>
    </location>
</feature>
<dbReference type="InterPro" id="IPR002549">
    <property type="entry name" value="AI-2E-like"/>
</dbReference>
<protein>
    <submittedName>
        <fullName evidence="9">PurR-regulated permease PerM</fullName>
    </submittedName>
</protein>
<evidence type="ECO:0000256" key="3">
    <source>
        <dbReference type="ARBA" id="ARBA00022448"/>
    </source>
</evidence>
<evidence type="ECO:0000256" key="4">
    <source>
        <dbReference type="ARBA" id="ARBA00022475"/>
    </source>
</evidence>
<comment type="subcellular location">
    <subcellularLocation>
        <location evidence="1">Cell membrane</location>
        <topology evidence="1">Multi-pass membrane protein</topology>
    </subcellularLocation>
</comment>
<dbReference type="PANTHER" id="PTHR21716:SF53">
    <property type="entry name" value="PERMEASE PERM-RELATED"/>
    <property type="match status" value="1"/>
</dbReference>
<dbReference type="PANTHER" id="PTHR21716">
    <property type="entry name" value="TRANSMEMBRANE PROTEIN"/>
    <property type="match status" value="1"/>
</dbReference>
<gene>
    <name evidence="9" type="ORF">J2S23_000207</name>
</gene>
<evidence type="ECO:0000256" key="2">
    <source>
        <dbReference type="ARBA" id="ARBA00009773"/>
    </source>
</evidence>
<dbReference type="Proteomes" id="UP001223079">
    <property type="component" value="Unassembled WGS sequence"/>
</dbReference>
<keyword evidence="5 8" id="KW-0812">Transmembrane</keyword>
<keyword evidence="7 8" id="KW-0472">Membrane</keyword>